<evidence type="ECO:0000256" key="1">
    <source>
        <dbReference type="ARBA" id="ARBA00023015"/>
    </source>
</evidence>
<dbReference type="Gene3D" id="1.10.10.10">
    <property type="entry name" value="Winged helix-like DNA-binding domain superfamily/Winged helix DNA-binding domain"/>
    <property type="match status" value="1"/>
</dbReference>
<dbReference type="InterPro" id="IPR036388">
    <property type="entry name" value="WH-like_DNA-bd_sf"/>
</dbReference>
<evidence type="ECO:0000256" key="2">
    <source>
        <dbReference type="ARBA" id="ARBA00023125"/>
    </source>
</evidence>
<dbReference type="HOGENOM" id="CLU_111585_0_0_11"/>
<feature type="domain" description="HTH hxlR-type" evidence="4">
    <location>
        <begin position="12"/>
        <end position="110"/>
    </location>
</feature>
<sequence>MPLRSDWSQRPCAIARGLDAFGDPWSMMVLREIFFGNNRFSTIRDQIQIADAVLSARLTQLTEAGLLERRDYQDAQRTRAEYVLTSAGADALPILNAILLWTEKHLEPPSEDAHMYLIHRDCGARSSSAERCDACGAELTVRNSSWHSLTRSKEPIALDSAVSNRVPGGVA</sequence>
<evidence type="ECO:0000313" key="6">
    <source>
        <dbReference type="Proteomes" id="UP000061839"/>
    </source>
</evidence>
<dbReference type="Proteomes" id="UP000061839">
    <property type="component" value="Chromosome"/>
</dbReference>
<proteinExistence type="predicted"/>
<name>A0A0D4C088_9MICC</name>
<keyword evidence="3" id="KW-0804">Transcription</keyword>
<gene>
    <name evidence="5" type="ORF">UM93_10420</name>
</gene>
<dbReference type="PROSITE" id="PS51118">
    <property type="entry name" value="HTH_HXLR"/>
    <property type="match status" value="1"/>
</dbReference>
<dbReference type="EMBL" id="CP011005">
    <property type="protein sequence ID" value="AJT41825.1"/>
    <property type="molecule type" value="Genomic_DNA"/>
</dbReference>
<dbReference type="InterPro" id="IPR036390">
    <property type="entry name" value="WH_DNA-bd_sf"/>
</dbReference>
<dbReference type="AlphaFoldDB" id="A0A0D4C088"/>
<evidence type="ECO:0000256" key="3">
    <source>
        <dbReference type="ARBA" id="ARBA00023163"/>
    </source>
</evidence>
<dbReference type="Pfam" id="PF01638">
    <property type="entry name" value="HxlR"/>
    <property type="match status" value="1"/>
</dbReference>
<dbReference type="PANTHER" id="PTHR33204">
    <property type="entry name" value="TRANSCRIPTIONAL REGULATOR, MARR FAMILY"/>
    <property type="match status" value="1"/>
</dbReference>
<dbReference type="RefSeq" id="WP_045075441.1">
    <property type="nucleotide sequence ID" value="NZ_CP011005.1"/>
</dbReference>
<reference evidence="5 6" key="1">
    <citation type="journal article" date="2015" name="Genome Announc.">
        <title>Complete Genome Sequencing of Protease-Producing Novel Arthrobacter sp. Strain IHBB 11108 Using PacBio Single-Molecule Real-Time Sequencing Technology.</title>
        <authorList>
            <person name="Kiran S."/>
            <person name="Swarnkar M.K."/>
            <person name="Pal M."/>
            <person name="Thakur R."/>
            <person name="Tewari R."/>
            <person name="Singh A.K."/>
            <person name="Gulati A."/>
        </authorList>
    </citation>
    <scope>NUCLEOTIDE SEQUENCE [LARGE SCALE GENOMIC DNA]</scope>
    <source>
        <strain evidence="5 6">IHBB 11108</strain>
    </source>
</reference>
<dbReference type="OrthoDB" id="9792527at2"/>
<keyword evidence="2" id="KW-0238">DNA-binding</keyword>
<dbReference type="KEGG" id="ari:UM93_10420"/>
<dbReference type="GO" id="GO:0003677">
    <property type="term" value="F:DNA binding"/>
    <property type="evidence" value="ECO:0007669"/>
    <property type="project" value="UniProtKB-KW"/>
</dbReference>
<dbReference type="PANTHER" id="PTHR33204:SF18">
    <property type="entry name" value="TRANSCRIPTIONAL REGULATORY PROTEIN"/>
    <property type="match status" value="1"/>
</dbReference>
<evidence type="ECO:0000259" key="4">
    <source>
        <dbReference type="PROSITE" id="PS51118"/>
    </source>
</evidence>
<accession>A0A0D4C088</accession>
<keyword evidence="1" id="KW-0805">Transcription regulation</keyword>
<protein>
    <submittedName>
        <fullName evidence="5">HxlR family transcriptional regulator</fullName>
    </submittedName>
</protein>
<dbReference type="STRING" id="1618207.UM93_10420"/>
<dbReference type="PATRIC" id="fig|1618207.4.peg.2114"/>
<organism evidence="5 6">
    <name type="scientific">Psychromicrobium lacuslunae</name>
    <dbReference type="NCBI Taxonomy" id="1618207"/>
    <lineage>
        <taxon>Bacteria</taxon>
        <taxon>Bacillati</taxon>
        <taxon>Actinomycetota</taxon>
        <taxon>Actinomycetes</taxon>
        <taxon>Micrococcales</taxon>
        <taxon>Micrococcaceae</taxon>
        <taxon>Psychromicrobium</taxon>
    </lineage>
</organism>
<keyword evidence="6" id="KW-1185">Reference proteome</keyword>
<dbReference type="InterPro" id="IPR002577">
    <property type="entry name" value="HTH_HxlR"/>
</dbReference>
<evidence type="ECO:0000313" key="5">
    <source>
        <dbReference type="EMBL" id="AJT41825.1"/>
    </source>
</evidence>
<dbReference type="SUPFAM" id="SSF46785">
    <property type="entry name" value="Winged helix' DNA-binding domain"/>
    <property type="match status" value="1"/>
</dbReference>